<reference evidence="8" key="2">
    <citation type="submission" date="2025-08" db="UniProtKB">
        <authorList>
            <consortium name="RefSeq"/>
        </authorList>
    </citation>
    <scope>IDENTIFICATION</scope>
</reference>
<evidence type="ECO:0000256" key="3">
    <source>
        <dbReference type="ARBA" id="ARBA00022989"/>
    </source>
</evidence>
<accession>A0A1S3IB23</accession>
<proteinExistence type="predicted"/>
<sequence>MNFDEFLKILGEFGTYQQRRYALICMITFYSVLSTLGIVFYGAEPEHHCKIPAAQVEHVTRLYGNVTREELLELFVPYTKEGKRSGCELYRVDEKYLNSTLPTLPNSSFSSAPPDENRVLNGRMITFNDSVKSVFHIPWNQASGEKRETYNCPGQRVYSKNIYESTIVSEFDLACENAWQTDTCSSVFYVFKPLAMLVTGLLSDRFGRRPVFLIGIIILVASGISSAFAPNMSAFCVLYVI</sequence>
<evidence type="ECO:0000256" key="5">
    <source>
        <dbReference type="SAM" id="Phobius"/>
    </source>
</evidence>
<dbReference type="RefSeq" id="XP_013395056.1">
    <property type="nucleotide sequence ID" value="XM_013539602.1"/>
</dbReference>
<dbReference type="PROSITE" id="PS00216">
    <property type="entry name" value="SUGAR_TRANSPORT_1"/>
    <property type="match status" value="1"/>
</dbReference>
<evidence type="ECO:0000259" key="6">
    <source>
        <dbReference type="PROSITE" id="PS50850"/>
    </source>
</evidence>
<keyword evidence="2 5" id="KW-0812">Transmembrane</keyword>
<keyword evidence="7" id="KW-1185">Reference proteome</keyword>
<dbReference type="GO" id="GO:0022857">
    <property type="term" value="F:transmembrane transporter activity"/>
    <property type="evidence" value="ECO:0007669"/>
    <property type="project" value="InterPro"/>
</dbReference>
<evidence type="ECO:0000313" key="7">
    <source>
        <dbReference type="Proteomes" id="UP000085678"/>
    </source>
</evidence>
<dbReference type="PROSITE" id="PS50850">
    <property type="entry name" value="MFS"/>
    <property type="match status" value="1"/>
</dbReference>
<dbReference type="AlphaFoldDB" id="A0A1S3IB23"/>
<dbReference type="InterPro" id="IPR005829">
    <property type="entry name" value="Sugar_transporter_CS"/>
</dbReference>
<dbReference type="InterPro" id="IPR005828">
    <property type="entry name" value="MFS_sugar_transport-like"/>
</dbReference>
<dbReference type="Proteomes" id="UP000085678">
    <property type="component" value="Unplaced"/>
</dbReference>
<dbReference type="GeneID" id="106162331"/>
<name>A0A1S3IB23_LINAN</name>
<dbReference type="Pfam" id="PF00083">
    <property type="entry name" value="Sugar_tr"/>
    <property type="match status" value="1"/>
</dbReference>
<dbReference type="GO" id="GO:0016020">
    <property type="term" value="C:membrane"/>
    <property type="evidence" value="ECO:0007669"/>
    <property type="project" value="UniProtKB-SubCell"/>
</dbReference>
<comment type="subcellular location">
    <subcellularLocation>
        <location evidence="1">Membrane</location>
        <topology evidence="1">Multi-pass membrane protein</topology>
    </subcellularLocation>
</comment>
<evidence type="ECO:0000313" key="8">
    <source>
        <dbReference type="RefSeq" id="XP_013395056.1"/>
    </source>
</evidence>
<reference evidence="8" key="1">
    <citation type="journal article" date="2015" name="Nat. Commun.">
        <title>The Lingula genome provides insights into brachiopod evolution and the origin of phosphate biomineralization.</title>
        <authorList>
            <person name="Luo Y.J."/>
            <person name="Takeuchi T."/>
            <person name="Koyanagi R."/>
            <person name="Yamada L."/>
            <person name="Kanda M."/>
            <person name="Khalturina M."/>
            <person name="Fujie M."/>
            <person name="Yamasaki S.I."/>
            <person name="Endo K."/>
            <person name="Satoh N."/>
        </authorList>
    </citation>
    <scope>NUCLEOTIDE SEQUENCE</scope>
</reference>
<dbReference type="InterPro" id="IPR036259">
    <property type="entry name" value="MFS_trans_sf"/>
</dbReference>
<dbReference type="InParanoid" id="A0A1S3IB23"/>
<dbReference type="PANTHER" id="PTHR24064">
    <property type="entry name" value="SOLUTE CARRIER FAMILY 22 MEMBER"/>
    <property type="match status" value="1"/>
</dbReference>
<feature type="transmembrane region" description="Helical" evidence="5">
    <location>
        <begin position="21"/>
        <end position="43"/>
    </location>
</feature>
<feature type="transmembrane region" description="Helical" evidence="5">
    <location>
        <begin position="210"/>
        <end position="229"/>
    </location>
</feature>
<dbReference type="Gene3D" id="1.20.1250.20">
    <property type="entry name" value="MFS general substrate transporter like domains"/>
    <property type="match status" value="1"/>
</dbReference>
<keyword evidence="4 5" id="KW-0472">Membrane</keyword>
<evidence type="ECO:0000256" key="4">
    <source>
        <dbReference type="ARBA" id="ARBA00023136"/>
    </source>
</evidence>
<dbReference type="InterPro" id="IPR020846">
    <property type="entry name" value="MFS_dom"/>
</dbReference>
<dbReference type="KEGG" id="lak:106162331"/>
<dbReference type="OrthoDB" id="6247976at2759"/>
<evidence type="ECO:0000256" key="1">
    <source>
        <dbReference type="ARBA" id="ARBA00004141"/>
    </source>
</evidence>
<gene>
    <name evidence="8" type="primary">LOC106162331</name>
</gene>
<evidence type="ECO:0000256" key="2">
    <source>
        <dbReference type="ARBA" id="ARBA00022692"/>
    </source>
</evidence>
<keyword evidence="3 5" id="KW-1133">Transmembrane helix</keyword>
<organism evidence="7 8">
    <name type="scientific">Lingula anatina</name>
    <name type="common">Brachiopod</name>
    <name type="synonym">Lingula unguis</name>
    <dbReference type="NCBI Taxonomy" id="7574"/>
    <lineage>
        <taxon>Eukaryota</taxon>
        <taxon>Metazoa</taxon>
        <taxon>Spiralia</taxon>
        <taxon>Lophotrochozoa</taxon>
        <taxon>Brachiopoda</taxon>
        <taxon>Linguliformea</taxon>
        <taxon>Lingulata</taxon>
        <taxon>Lingulida</taxon>
        <taxon>Linguloidea</taxon>
        <taxon>Lingulidae</taxon>
        <taxon>Lingula</taxon>
    </lineage>
</organism>
<feature type="domain" description="Major facilitator superfamily (MFS) profile" evidence="6">
    <location>
        <begin position="118"/>
        <end position="241"/>
    </location>
</feature>
<dbReference type="SUPFAM" id="SSF103473">
    <property type="entry name" value="MFS general substrate transporter"/>
    <property type="match status" value="1"/>
</dbReference>
<protein>
    <submittedName>
        <fullName evidence="8">Solute carrier family 22 member 5</fullName>
    </submittedName>
</protein>